<dbReference type="InterPro" id="IPR000836">
    <property type="entry name" value="PRTase_dom"/>
</dbReference>
<gene>
    <name evidence="3" type="ORF">THIOM_003899</name>
</gene>
<sequence length="217" mass="24396">MRSTLLIKVQTDSRFTSAVEALLDASYREGCFQTRQGGKHRWLIDCRQGLSRSELLRPIVTALATELVDLEACQVVGYGVGSCFLIGGLIMGGHITFRGGILRTERKKYGSNRELEGYLCKGQQLVIVDDILNSGHTATRVLARLRALGFENIAYLSIFCFEWGQGVARLENEGVPVRFLARVSSRARNLDCENSYNLKKTGGLYRVFSQWLRRLKK</sequence>
<name>A0A176RXA4_9GAMM</name>
<dbReference type="EMBL" id="LUTY01002402">
    <property type="protein sequence ID" value="OAD20401.1"/>
    <property type="molecule type" value="Genomic_DNA"/>
</dbReference>
<keyword evidence="1" id="KW-0472">Membrane</keyword>
<dbReference type="SUPFAM" id="SSF53271">
    <property type="entry name" value="PRTase-like"/>
    <property type="match status" value="1"/>
</dbReference>
<dbReference type="PROSITE" id="PS50206">
    <property type="entry name" value="RHODANESE_3"/>
    <property type="match status" value="1"/>
</dbReference>
<evidence type="ECO:0000313" key="4">
    <source>
        <dbReference type="Proteomes" id="UP000076962"/>
    </source>
</evidence>
<keyword evidence="1" id="KW-1133">Transmembrane helix</keyword>
<keyword evidence="4" id="KW-1185">Reference proteome</keyword>
<dbReference type="InterPro" id="IPR029057">
    <property type="entry name" value="PRTase-like"/>
</dbReference>
<feature type="domain" description="Rhodanese" evidence="2">
    <location>
        <begin position="119"/>
        <end position="172"/>
    </location>
</feature>
<evidence type="ECO:0000313" key="3">
    <source>
        <dbReference type="EMBL" id="OAD20401.1"/>
    </source>
</evidence>
<dbReference type="Proteomes" id="UP000076962">
    <property type="component" value="Unassembled WGS sequence"/>
</dbReference>
<proteinExistence type="predicted"/>
<dbReference type="AlphaFoldDB" id="A0A176RXA4"/>
<keyword evidence="1" id="KW-0812">Transmembrane</keyword>
<dbReference type="Gene3D" id="3.40.50.2020">
    <property type="match status" value="1"/>
</dbReference>
<reference evidence="3 4" key="1">
    <citation type="submission" date="2016-05" db="EMBL/GenBank/DDBJ databases">
        <title>Single-cell genome of chain-forming Candidatus Thiomargarita nelsonii and comparison to other large sulfur-oxidizing bacteria.</title>
        <authorList>
            <person name="Winkel M."/>
            <person name="Salman V."/>
            <person name="Woyke T."/>
            <person name="Schulz-Vogt H."/>
            <person name="Richter M."/>
            <person name="Flood B."/>
            <person name="Bailey J."/>
            <person name="Amann R."/>
            <person name="Mussmann M."/>
        </authorList>
    </citation>
    <scope>NUCLEOTIDE SEQUENCE [LARGE SCALE GENOMIC DNA]</scope>
    <source>
        <strain evidence="3 4">THI036</strain>
    </source>
</reference>
<feature type="transmembrane region" description="Helical" evidence="1">
    <location>
        <begin position="75"/>
        <end position="97"/>
    </location>
</feature>
<comment type="caution">
    <text evidence="3">The sequence shown here is derived from an EMBL/GenBank/DDBJ whole genome shotgun (WGS) entry which is preliminary data.</text>
</comment>
<accession>A0A176RXA4</accession>
<protein>
    <submittedName>
        <fullName evidence="3">Orotate phosphoribosyltransferase</fullName>
    </submittedName>
</protein>
<keyword evidence="3" id="KW-0328">Glycosyltransferase</keyword>
<keyword evidence="3" id="KW-0808">Transferase</keyword>
<dbReference type="GO" id="GO:0016757">
    <property type="term" value="F:glycosyltransferase activity"/>
    <property type="evidence" value="ECO:0007669"/>
    <property type="project" value="UniProtKB-KW"/>
</dbReference>
<evidence type="ECO:0000256" key="1">
    <source>
        <dbReference type="SAM" id="Phobius"/>
    </source>
</evidence>
<dbReference type="InterPro" id="IPR001763">
    <property type="entry name" value="Rhodanese-like_dom"/>
</dbReference>
<organism evidence="3 4">
    <name type="scientific">Candidatus Thiomargarita nelsonii</name>
    <dbReference type="NCBI Taxonomy" id="1003181"/>
    <lineage>
        <taxon>Bacteria</taxon>
        <taxon>Pseudomonadati</taxon>
        <taxon>Pseudomonadota</taxon>
        <taxon>Gammaproteobacteria</taxon>
        <taxon>Thiotrichales</taxon>
        <taxon>Thiotrichaceae</taxon>
        <taxon>Thiomargarita</taxon>
    </lineage>
</organism>
<evidence type="ECO:0000259" key="2">
    <source>
        <dbReference type="PROSITE" id="PS50206"/>
    </source>
</evidence>
<dbReference type="CDD" id="cd06223">
    <property type="entry name" value="PRTases_typeI"/>
    <property type="match status" value="1"/>
</dbReference>